<gene>
    <name evidence="2" type="ORF">COV59_02730</name>
</gene>
<accession>A0A2H0N596</accession>
<dbReference type="AlphaFoldDB" id="A0A2H0N596"/>
<comment type="caution">
    <text evidence="2">The sequence shown here is derived from an EMBL/GenBank/DDBJ whole genome shotgun (WGS) entry which is preliminary data.</text>
</comment>
<evidence type="ECO:0000256" key="1">
    <source>
        <dbReference type="SAM" id="MobiDB-lite"/>
    </source>
</evidence>
<dbReference type="EMBL" id="PCWN01000007">
    <property type="protein sequence ID" value="PIR04074.1"/>
    <property type="molecule type" value="Genomic_DNA"/>
</dbReference>
<feature type="region of interest" description="Disordered" evidence="1">
    <location>
        <begin position="27"/>
        <end position="78"/>
    </location>
</feature>
<dbReference type="Proteomes" id="UP000229600">
    <property type="component" value="Unassembled WGS sequence"/>
</dbReference>
<reference evidence="2 3" key="1">
    <citation type="submission" date="2017-09" db="EMBL/GenBank/DDBJ databases">
        <title>Depth-based differentiation of microbial function through sediment-hosted aquifers and enrichment of novel symbionts in the deep terrestrial subsurface.</title>
        <authorList>
            <person name="Probst A.J."/>
            <person name="Ladd B."/>
            <person name="Jarett J.K."/>
            <person name="Geller-Mcgrath D.E."/>
            <person name="Sieber C.M."/>
            <person name="Emerson J.B."/>
            <person name="Anantharaman K."/>
            <person name="Thomas B.C."/>
            <person name="Malmstrom R."/>
            <person name="Stieglmeier M."/>
            <person name="Klingl A."/>
            <person name="Woyke T."/>
            <person name="Ryan C.M."/>
            <person name="Banfield J.F."/>
        </authorList>
    </citation>
    <scope>NUCLEOTIDE SEQUENCE [LARGE SCALE GENOMIC DNA]</scope>
    <source>
        <strain evidence="2">CG11_big_fil_rev_8_21_14_0_20_39_34</strain>
    </source>
</reference>
<proteinExistence type="predicted"/>
<organism evidence="2 3">
    <name type="scientific">Candidatus Magasanikbacteria bacterium CG11_big_fil_rev_8_21_14_0_20_39_34</name>
    <dbReference type="NCBI Taxonomy" id="1974653"/>
    <lineage>
        <taxon>Bacteria</taxon>
        <taxon>Candidatus Magasanikiibacteriota</taxon>
    </lineage>
</organism>
<protein>
    <submittedName>
        <fullName evidence="2">Uncharacterized protein</fullName>
    </submittedName>
</protein>
<name>A0A2H0N596_9BACT</name>
<evidence type="ECO:0000313" key="2">
    <source>
        <dbReference type="EMBL" id="PIR04074.1"/>
    </source>
</evidence>
<evidence type="ECO:0000313" key="3">
    <source>
        <dbReference type="Proteomes" id="UP000229600"/>
    </source>
</evidence>
<sequence length="115" mass="13537">MASILLLTILAQVLLVPFFTLNYEKSEKNSSHVIKDHRRELSDNAKRNEKKDSVLDKNHHEEGHHGSHPDHTEEEEEGMRIFLSLEKEKLDKVTFQQEILEKEKRRNGILFFSMV</sequence>
<feature type="compositionally biased region" description="Basic and acidic residues" evidence="1">
    <location>
        <begin position="27"/>
        <end position="71"/>
    </location>
</feature>